<dbReference type="Proteomes" id="UP001229421">
    <property type="component" value="Unassembled WGS sequence"/>
</dbReference>
<dbReference type="EMBL" id="JAUHHV010000005">
    <property type="protein sequence ID" value="KAK1423381.1"/>
    <property type="molecule type" value="Genomic_DNA"/>
</dbReference>
<sequence>MLVMMVAPLTRKRSQEQDLAQPRIQSPVDGSSSQIVQQPTHKRSSRMPITKASAAIVAPIPRPVETAPLTKTALCITFDASLIVNQHLDANQPPIHPRTRRGPSLNLKATETLENLPKGSKIRLTMDTRTKGFVGTSATQFSTECGIVIRTMCPMKYHKWDSIPSDEKDILYEKLETKFNLLRLDRVFMEYVNDKLHRQWKRTRGKLSEYWKKNGGKTNPRLARSKMKPDCRSTEDWDHLCNYWELESTRTYSDQMEVNRAKQVIASRGGSRSIANHVFHMTNHETQVQPTPLELYHKLHFNAKKQDWENDDERIQYENIIRHKDEAMTKLISEVSN</sequence>
<dbReference type="InterPro" id="IPR004252">
    <property type="entry name" value="Probable_transposase_24"/>
</dbReference>
<organism evidence="2 3">
    <name type="scientific">Tagetes erecta</name>
    <name type="common">African marigold</name>
    <dbReference type="NCBI Taxonomy" id="13708"/>
    <lineage>
        <taxon>Eukaryota</taxon>
        <taxon>Viridiplantae</taxon>
        <taxon>Streptophyta</taxon>
        <taxon>Embryophyta</taxon>
        <taxon>Tracheophyta</taxon>
        <taxon>Spermatophyta</taxon>
        <taxon>Magnoliopsida</taxon>
        <taxon>eudicotyledons</taxon>
        <taxon>Gunneridae</taxon>
        <taxon>Pentapetalae</taxon>
        <taxon>asterids</taxon>
        <taxon>campanulids</taxon>
        <taxon>Asterales</taxon>
        <taxon>Asteraceae</taxon>
        <taxon>Asteroideae</taxon>
        <taxon>Heliantheae alliance</taxon>
        <taxon>Tageteae</taxon>
        <taxon>Tagetes</taxon>
    </lineage>
</organism>
<evidence type="ECO:0000256" key="1">
    <source>
        <dbReference type="SAM" id="MobiDB-lite"/>
    </source>
</evidence>
<feature type="region of interest" description="Disordered" evidence="1">
    <location>
        <begin position="1"/>
        <end position="48"/>
    </location>
</feature>
<evidence type="ECO:0008006" key="4">
    <source>
        <dbReference type="Google" id="ProtNLM"/>
    </source>
</evidence>
<evidence type="ECO:0000313" key="2">
    <source>
        <dbReference type="EMBL" id="KAK1423381.1"/>
    </source>
</evidence>
<proteinExistence type="predicted"/>
<protein>
    <recommendedName>
        <fullName evidence="4">Transposase, Ptta/En/Spm, plant</fullName>
    </recommendedName>
</protein>
<dbReference type="PANTHER" id="PTHR33499:SF38">
    <property type="match status" value="1"/>
</dbReference>
<dbReference type="AlphaFoldDB" id="A0AAD8KL48"/>
<reference evidence="2" key="1">
    <citation type="journal article" date="2023" name="bioRxiv">
        <title>Improved chromosome-level genome assembly for marigold (Tagetes erecta).</title>
        <authorList>
            <person name="Jiang F."/>
            <person name="Yuan L."/>
            <person name="Wang S."/>
            <person name="Wang H."/>
            <person name="Xu D."/>
            <person name="Wang A."/>
            <person name="Fan W."/>
        </authorList>
    </citation>
    <scope>NUCLEOTIDE SEQUENCE</scope>
    <source>
        <strain evidence="2">WSJ</strain>
        <tissue evidence="2">Leaf</tissue>
    </source>
</reference>
<dbReference type="Pfam" id="PF03004">
    <property type="entry name" value="Transposase_24"/>
    <property type="match status" value="1"/>
</dbReference>
<evidence type="ECO:0000313" key="3">
    <source>
        <dbReference type="Proteomes" id="UP001229421"/>
    </source>
</evidence>
<gene>
    <name evidence="2" type="ORF">QVD17_18683</name>
</gene>
<comment type="caution">
    <text evidence="2">The sequence shown here is derived from an EMBL/GenBank/DDBJ whole genome shotgun (WGS) entry which is preliminary data.</text>
</comment>
<dbReference type="PANTHER" id="PTHR33499">
    <property type="entry name" value="OS12G0282400 PROTEIN-RELATED"/>
    <property type="match status" value="1"/>
</dbReference>
<keyword evidence="3" id="KW-1185">Reference proteome</keyword>
<feature type="compositionally biased region" description="Polar residues" evidence="1">
    <location>
        <begin position="28"/>
        <end position="39"/>
    </location>
</feature>
<name>A0AAD8KL48_TARER</name>
<accession>A0AAD8KL48</accession>